<proteinExistence type="predicted"/>
<sequence>MGQTGELKLPYKEQRTPSWQAQCQGPHLTESRPVWGSLPRSLVELGLEPRSARKKIREVDHSQRGPNNLSAPVPLCLGLPVPVAWCGGSCCPCPPHPRSCPLSIAALGQRWPLPAKAIRPPSCIAPQHQTQPRPGGRRCSWAATLVARLTLPSHWSPISCLNAVWPHTPGSSGSTPSSTTCDCHGVGVDSRGVWVKLWGGQRYHGKREVELSGWLKVRPGVQAVRELELRRQWSQHRCLSCNVWRHSVLGLGGWLLRVSHKLGGNCLEERQESCLPLRWCRLPGEGWGGGMQPTLSCAMKKS</sequence>
<gene>
    <name evidence="3" type="primary">LOC118498022</name>
</gene>
<dbReference type="GeneID" id="118498022"/>
<dbReference type="Proteomes" id="UP000504628">
    <property type="component" value="Chromosome 13"/>
</dbReference>
<reference evidence="3" key="1">
    <citation type="submission" date="2025-08" db="UniProtKB">
        <authorList>
            <consortium name="RefSeq"/>
        </authorList>
    </citation>
    <scope>IDENTIFICATION</scope>
    <source>
        <tissue evidence="3">Muscle</tissue>
    </source>
</reference>
<name>A0A7E6CU42_9CHIR</name>
<dbReference type="RefSeq" id="XP_035870570.1">
    <property type="nucleotide sequence ID" value="XM_036014677.1"/>
</dbReference>
<evidence type="ECO:0000313" key="3">
    <source>
        <dbReference type="RefSeq" id="XP_035870570.1"/>
    </source>
</evidence>
<feature type="region of interest" description="Disordered" evidence="1">
    <location>
        <begin position="1"/>
        <end position="24"/>
    </location>
</feature>
<dbReference type="AlphaFoldDB" id="A0A7E6CU42"/>
<keyword evidence="2" id="KW-1185">Reference proteome</keyword>
<dbReference type="KEGG" id="pdic:118498022"/>
<protein>
    <submittedName>
        <fullName evidence="3">Uncharacterized protein LOC118498022</fullName>
    </submittedName>
</protein>
<accession>A0A7E6CU42</accession>
<organism evidence="2 3">
    <name type="scientific">Phyllostomus discolor</name>
    <name type="common">pale spear-nosed bat</name>
    <dbReference type="NCBI Taxonomy" id="89673"/>
    <lineage>
        <taxon>Eukaryota</taxon>
        <taxon>Metazoa</taxon>
        <taxon>Chordata</taxon>
        <taxon>Craniata</taxon>
        <taxon>Vertebrata</taxon>
        <taxon>Euteleostomi</taxon>
        <taxon>Mammalia</taxon>
        <taxon>Eutheria</taxon>
        <taxon>Laurasiatheria</taxon>
        <taxon>Chiroptera</taxon>
        <taxon>Yangochiroptera</taxon>
        <taxon>Phyllostomidae</taxon>
        <taxon>Phyllostominae</taxon>
        <taxon>Phyllostomus</taxon>
    </lineage>
</organism>
<evidence type="ECO:0000256" key="1">
    <source>
        <dbReference type="SAM" id="MobiDB-lite"/>
    </source>
</evidence>
<evidence type="ECO:0000313" key="2">
    <source>
        <dbReference type="Proteomes" id="UP000504628"/>
    </source>
</evidence>
<dbReference type="InParanoid" id="A0A7E6CU42"/>